<keyword evidence="5" id="KW-0812">Transmembrane</keyword>
<protein>
    <submittedName>
        <fullName evidence="8">HAMP domain-containing protein</fullName>
    </submittedName>
</protein>
<evidence type="ECO:0000256" key="2">
    <source>
        <dbReference type="ARBA" id="ARBA00022481"/>
    </source>
</evidence>
<comment type="similarity">
    <text evidence="3">Belongs to the methyl-accepting chemotaxis (MCP) protein family.</text>
</comment>
<evidence type="ECO:0000256" key="4">
    <source>
        <dbReference type="PROSITE-ProRule" id="PRU00284"/>
    </source>
</evidence>
<evidence type="ECO:0000256" key="3">
    <source>
        <dbReference type="ARBA" id="ARBA00029447"/>
    </source>
</evidence>
<gene>
    <name evidence="8" type="ORF">HGB41_12245</name>
</gene>
<dbReference type="RefSeq" id="WP_171084626.1">
    <property type="nucleotide sequence ID" value="NZ_JABAIV010000003.1"/>
</dbReference>
<dbReference type="CDD" id="cd06225">
    <property type="entry name" value="HAMP"/>
    <property type="match status" value="1"/>
</dbReference>
<dbReference type="PROSITE" id="PS50885">
    <property type="entry name" value="HAMP"/>
    <property type="match status" value="1"/>
</dbReference>
<name>A0A7Y2JZD3_9BURK</name>
<dbReference type="CDD" id="cd19411">
    <property type="entry name" value="MCP2201-like_sensor"/>
    <property type="match status" value="1"/>
</dbReference>
<feature type="domain" description="HAMP" evidence="7">
    <location>
        <begin position="212"/>
        <end position="264"/>
    </location>
</feature>
<dbReference type="InterPro" id="IPR004089">
    <property type="entry name" value="MCPsignal_dom"/>
</dbReference>
<dbReference type="InterPro" id="IPR004090">
    <property type="entry name" value="Chemotax_Me-accpt_rcpt"/>
</dbReference>
<evidence type="ECO:0000256" key="1">
    <source>
        <dbReference type="ARBA" id="ARBA00004370"/>
    </source>
</evidence>
<proteinExistence type="inferred from homology"/>
<comment type="caution">
    <text evidence="8">The sequence shown here is derived from an EMBL/GenBank/DDBJ whole genome shotgun (WGS) entry which is preliminary data.</text>
</comment>
<dbReference type="InterPro" id="IPR003660">
    <property type="entry name" value="HAMP_dom"/>
</dbReference>
<feature type="domain" description="Methyl-accepting transducer" evidence="6">
    <location>
        <begin position="269"/>
        <end position="498"/>
    </location>
</feature>
<keyword evidence="5" id="KW-0472">Membrane</keyword>
<evidence type="ECO:0000256" key="5">
    <source>
        <dbReference type="SAM" id="Phobius"/>
    </source>
</evidence>
<dbReference type="Pfam" id="PF12729">
    <property type="entry name" value="4HB_MCP_1"/>
    <property type="match status" value="1"/>
</dbReference>
<dbReference type="InterPro" id="IPR051310">
    <property type="entry name" value="MCP_chemotaxis"/>
</dbReference>
<evidence type="ECO:0000259" key="6">
    <source>
        <dbReference type="PROSITE" id="PS50111"/>
    </source>
</evidence>
<dbReference type="InterPro" id="IPR047347">
    <property type="entry name" value="YvaQ-like_sensor"/>
</dbReference>
<comment type="subcellular location">
    <subcellularLocation>
        <location evidence="1">Membrane</location>
    </subcellularLocation>
</comment>
<dbReference type="PANTHER" id="PTHR43531:SF14">
    <property type="entry name" value="METHYL-ACCEPTING CHEMOTAXIS PROTEIN I-RELATED"/>
    <property type="match status" value="1"/>
</dbReference>
<dbReference type="EMBL" id="JABAIV010000003">
    <property type="protein sequence ID" value="NNG23765.1"/>
    <property type="molecule type" value="Genomic_DNA"/>
</dbReference>
<keyword evidence="9" id="KW-1185">Reference proteome</keyword>
<dbReference type="SUPFAM" id="SSF58104">
    <property type="entry name" value="Methyl-accepting chemotaxis protein (MCP) signaling domain"/>
    <property type="match status" value="1"/>
</dbReference>
<dbReference type="GO" id="GO:0006935">
    <property type="term" value="P:chemotaxis"/>
    <property type="evidence" value="ECO:0007669"/>
    <property type="project" value="InterPro"/>
</dbReference>
<dbReference type="PANTHER" id="PTHR43531">
    <property type="entry name" value="PROTEIN ICFG"/>
    <property type="match status" value="1"/>
</dbReference>
<dbReference type="FunFam" id="1.10.287.950:FF:000001">
    <property type="entry name" value="Methyl-accepting chemotaxis sensory transducer"/>
    <property type="match status" value="1"/>
</dbReference>
<dbReference type="PRINTS" id="PR00260">
    <property type="entry name" value="CHEMTRNSDUCR"/>
</dbReference>
<feature type="transmembrane region" description="Helical" evidence="5">
    <location>
        <begin position="12"/>
        <end position="32"/>
    </location>
</feature>
<dbReference type="Gene3D" id="1.10.287.950">
    <property type="entry name" value="Methyl-accepting chemotaxis protein"/>
    <property type="match status" value="1"/>
</dbReference>
<organism evidence="8 9">
    <name type="scientific">Telluria aromaticivorans</name>
    <dbReference type="NCBI Taxonomy" id="2725995"/>
    <lineage>
        <taxon>Bacteria</taxon>
        <taxon>Pseudomonadati</taxon>
        <taxon>Pseudomonadota</taxon>
        <taxon>Betaproteobacteria</taxon>
        <taxon>Burkholderiales</taxon>
        <taxon>Oxalobacteraceae</taxon>
        <taxon>Telluria group</taxon>
        <taxon>Telluria</taxon>
    </lineage>
</organism>
<keyword evidence="2" id="KW-0488">Methylation</keyword>
<evidence type="ECO:0000259" key="7">
    <source>
        <dbReference type="PROSITE" id="PS50885"/>
    </source>
</evidence>
<dbReference type="Pfam" id="PF00015">
    <property type="entry name" value="MCPsignal"/>
    <property type="match status" value="1"/>
</dbReference>
<dbReference type="AlphaFoldDB" id="A0A7Y2JZD3"/>
<keyword evidence="5" id="KW-1133">Transmembrane helix</keyword>
<dbReference type="Pfam" id="PF00672">
    <property type="entry name" value="HAMP"/>
    <property type="match status" value="1"/>
</dbReference>
<dbReference type="Proteomes" id="UP000533905">
    <property type="component" value="Unassembled WGS sequence"/>
</dbReference>
<evidence type="ECO:0000313" key="8">
    <source>
        <dbReference type="EMBL" id="NNG23765.1"/>
    </source>
</evidence>
<dbReference type="GO" id="GO:0007165">
    <property type="term" value="P:signal transduction"/>
    <property type="evidence" value="ECO:0007669"/>
    <property type="project" value="UniProtKB-KW"/>
</dbReference>
<reference evidence="8 9" key="1">
    <citation type="submission" date="2020-04" db="EMBL/GenBank/DDBJ databases">
        <title>Massilia sp. nov., a cold adapted bacteria isolated from Arctic soil.</title>
        <authorList>
            <person name="Son J."/>
            <person name="Ka J.-O."/>
        </authorList>
    </citation>
    <scope>NUCLEOTIDE SEQUENCE [LARGE SCALE GENOMIC DNA]</scope>
    <source>
        <strain evidence="8 9">ML15P13</strain>
    </source>
</reference>
<evidence type="ECO:0000313" key="9">
    <source>
        <dbReference type="Proteomes" id="UP000533905"/>
    </source>
</evidence>
<dbReference type="SMART" id="SM00283">
    <property type="entry name" value="MA"/>
    <property type="match status" value="1"/>
</dbReference>
<accession>A0A7Y2JZD3</accession>
<dbReference type="GO" id="GO:0005886">
    <property type="term" value="C:plasma membrane"/>
    <property type="evidence" value="ECO:0007669"/>
    <property type="project" value="TreeGrafter"/>
</dbReference>
<dbReference type="PROSITE" id="PS50111">
    <property type="entry name" value="CHEMOTAXIS_TRANSDUC_2"/>
    <property type="match status" value="1"/>
</dbReference>
<keyword evidence="4" id="KW-0807">Transducer</keyword>
<dbReference type="InterPro" id="IPR024478">
    <property type="entry name" value="HlyB_4HB_MCP"/>
</dbReference>
<sequence>MYPAKLQTGTKILGAFGIVAFLLLIISAVALWRMQATDALTTDLVYDKLAKQQLSSDLLGIERLNGSRTISIARSDSLELADYFQAQLAGGSKAAAGIEATLAKLPHTSHERTLVETAAKHKAALGKIQAALFQAKEFGQTGVVDQLVTGSWEPANKAHIAALEALLAFETSEALRLAEESASASTFSKALLLALGLGALAVGVLLAWRLTRDIVAPLRQAAALAEQVAHGDLRPLIDHDRGDEIGRLFDALNGMTHGVSSTVSQVLQGAQAIDSASGEIADGNHDLSRRTERQASALTQTVAAMQDLSEAIARNNASARDANLLAQSASNVATKSAQAVEQVVARMGAIKASADKIVDITGMIDSIAFQTNILALNAAVEAARAGAEGRGFAVVAAEVRNLAQHSATAAKEIKKLIGESSQEITAGTSIAGTAGDTMRAVLEHVHDVAGILGAIHTASAEQARGVAQVSQAIAEMDESTQQNAAMVEEAAAAAQSMRQQAAELSELVGTFKMRAAEPAPAATARALAFAGDGA</sequence>
<dbReference type="SMART" id="SM00304">
    <property type="entry name" value="HAMP"/>
    <property type="match status" value="1"/>
</dbReference>
<dbReference type="GO" id="GO:0004888">
    <property type="term" value="F:transmembrane signaling receptor activity"/>
    <property type="evidence" value="ECO:0007669"/>
    <property type="project" value="InterPro"/>
</dbReference>